<sequence>MNMEQLAMFQNNHQETPEFAIKVARKLLDEQVLFFVSAGLSISWGYKPASDLARELLQKYHDEISKFRPGKSISGALSKLFGKLKKEEYNFNLAEVCEAVVGHEGERGPCLLAGGLLGFKYEQKSQRQPWVTLEEAIEDYQQDPACLGIPHLIIARLAKEGLIHELVTTNYDTLLELGFWATGMERVDENFDPPFASPWTECFITLPSKKDYLRSLPYRSIFRLHKIHGCADDLIKHYAKSCKHRNEECVIVDECGNLIRDRNFVITHKELLDWRSDNWAQALLEDRARNHFIVFIGFSGSDNVLHNSLRNIFREIQDCGNIQETNIRAVAIDPQDNTLLEAILRDAAGKASDPSKILCKIDGNYLTKYHPAYCTVPADAPCKLDLELVFRDIYAETIKMLLQRMVLTYGERVISEQKENGKRKKRVDPWLIIELKEELRKFIKEISLSKERNIDFLTWTLPGAVATSWLLSRTWTKEENDFRGMERYFREHYYVPLSYNPEITIALLRIYQLLQHCSIKIDQHVYIDYFRQGWIKIVKSNGQSVAVLPLVALKPDSIALYQNFRRKIPDELKTMFQSSSDIMIIEFKDNRTSRLSNVPVAPLSAGVQPVPRVETVPLSSIWEETQFLCKIIKKAFEENVWGAECG</sequence>
<evidence type="ECO:0000313" key="2">
    <source>
        <dbReference type="Proteomes" id="UP000075670"/>
    </source>
</evidence>
<comment type="caution">
    <text evidence="1">The sequence shown here is derived from an EMBL/GenBank/DDBJ whole genome shotgun (WGS) entry which is preliminary data.</text>
</comment>
<dbReference type="PATRIC" id="fig|1122241.3.peg.1466"/>
<dbReference type="InterPro" id="IPR029035">
    <property type="entry name" value="DHS-like_NAD/FAD-binding_dom"/>
</dbReference>
<dbReference type="Pfam" id="PF13289">
    <property type="entry name" value="SIR2_2"/>
    <property type="match status" value="1"/>
</dbReference>
<gene>
    <name evidence="1" type="ORF">MOMUL_13930</name>
</gene>
<dbReference type="SUPFAM" id="SSF52467">
    <property type="entry name" value="DHS-like NAD/FAD-binding domain"/>
    <property type="match status" value="1"/>
</dbReference>
<dbReference type="RefSeq" id="WP_062283233.1">
    <property type="nucleotide sequence ID" value="NZ_LTBC01000003.1"/>
</dbReference>
<dbReference type="Proteomes" id="UP000075670">
    <property type="component" value="Unassembled WGS sequence"/>
</dbReference>
<name>A0A151AYS6_9FIRM</name>
<organism evidence="1 2">
    <name type="scientific">Moorella mulderi DSM 14980</name>
    <dbReference type="NCBI Taxonomy" id="1122241"/>
    <lineage>
        <taxon>Bacteria</taxon>
        <taxon>Bacillati</taxon>
        <taxon>Bacillota</taxon>
        <taxon>Clostridia</taxon>
        <taxon>Neomoorellales</taxon>
        <taxon>Neomoorellaceae</taxon>
        <taxon>Neomoorella</taxon>
    </lineage>
</organism>
<reference evidence="1 2" key="1">
    <citation type="submission" date="2016-02" db="EMBL/GenBank/DDBJ databases">
        <title>Genome sequence of Moorella mulderi DSM 14980.</title>
        <authorList>
            <person name="Poehlein A."/>
            <person name="Daniel R."/>
        </authorList>
    </citation>
    <scope>NUCLEOTIDE SEQUENCE [LARGE SCALE GENOMIC DNA]</scope>
    <source>
        <strain evidence="1 2">DSM 14980</strain>
    </source>
</reference>
<dbReference type="AlphaFoldDB" id="A0A151AYS6"/>
<proteinExistence type="predicted"/>
<protein>
    <submittedName>
        <fullName evidence="1">Uncharacterized protein</fullName>
    </submittedName>
</protein>
<accession>A0A151AYS6</accession>
<keyword evidence="2" id="KW-1185">Reference proteome</keyword>
<dbReference type="OrthoDB" id="2077946at2"/>
<evidence type="ECO:0000313" key="1">
    <source>
        <dbReference type="EMBL" id="KYH32791.1"/>
    </source>
</evidence>
<dbReference type="EMBL" id="LTBC01000003">
    <property type="protein sequence ID" value="KYH32791.1"/>
    <property type="molecule type" value="Genomic_DNA"/>
</dbReference>